<gene>
    <name evidence="3" type="ORF">Fuma_04737</name>
</gene>
<name>A0A1P8WLY4_9PLAN</name>
<dbReference type="EMBL" id="CP017641">
    <property type="protein sequence ID" value="APZ95083.1"/>
    <property type="molecule type" value="Genomic_DNA"/>
</dbReference>
<accession>A0A1P8WLY4</accession>
<dbReference type="STRING" id="1891926.Fuma_04737"/>
<proteinExistence type="predicted"/>
<dbReference type="Proteomes" id="UP000187735">
    <property type="component" value="Chromosome"/>
</dbReference>
<dbReference type="OrthoDB" id="215401at2"/>
<dbReference type="AlphaFoldDB" id="A0A1P8WLY4"/>
<evidence type="ECO:0000259" key="2">
    <source>
        <dbReference type="Pfam" id="PF18902"/>
    </source>
</evidence>
<sequence>MPKRQKTGLQFETELSWFILVGALDVFMTYLILRYSAEQRTHNVMIEGNPIARWVLHRWGMQGMVIFKFLMIAVVATIAEVVGKVRPSVGRGLLVLGTLVVGGVVVYSFLLLQRNLL</sequence>
<dbReference type="KEGG" id="fmr:Fuma_04737"/>
<keyword evidence="1" id="KW-0812">Transmembrane</keyword>
<feature type="transmembrane region" description="Helical" evidence="1">
    <location>
        <begin position="15"/>
        <end position="33"/>
    </location>
</feature>
<keyword evidence="4" id="KW-1185">Reference proteome</keyword>
<dbReference type="RefSeq" id="WP_077026298.1">
    <property type="nucleotide sequence ID" value="NZ_CP017641.1"/>
</dbReference>
<reference evidence="3 4" key="1">
    <citation type="journal article" date="2016" name="Front. Microbiol.">
        <title>Fuerstia marisgermanicae gen. nov., sp. nov., an Unusual Member of the Phylum Planctomycetes from the German Wadden Sea.</title>
        <authorList>
            <person name="Kohn T."/>
            <person name="Heuer A."/>
            <person name="Jogler M."/>
            <person name="Vollmers J."/>
            <person name="Boedeker C."/>
            <person name="Bunk B."/>
            <person name="Rast P."/>
            <person name="Borchert D."/>
            <person name="Glockner I."/>
            <person name="Freese H.M."/>
            <person name="Klenk H.P."/>
            <person name="Overmann J."/>
            <person name="Kaster A.K."/>
            <person name="Rohde M."/>
            <person name="Wiegand S."/>
            <person name="Jogler C."/>
        </authorList>
    </citation>
    <scope>NUCLEOTIDE SEQUENCE [LARGE SCALE GENOMIC DNA]</scope>
    <source>
        <strain evidence="3 4">NH11</strain>
    </source>
</reference>
<organism evidence="3 4">
    <name type="scientific">Fuerstiella marisgermanici</name>
    <dbReference type="NCBI Taxonomy" id="1891926"/>
    <lineage>
        <taxon>Bacteria</taxon>
        <taxon>Pseudomonadati</taxon>
        <taxon>Planctomycetota</taxon>
        <taxon>Planctomycetia</taxon>
        <taxon>Planctomycetales</taxon>
        <taxon>Planctomycetaceae</taxon>
        <taxon>Fuerstiella</taxon>
    </lineage>
</organism>
<evidence type="ECO:0000313" key="4">
    <source>
        <dbReference type="Proteomes" id="UP000187735"/>
    </source>
</evidence>
<keyword evidence="1" id="KW-0472">Membrane</keyword>
<evidence type="ECO:0000256" key="1">
    <source>
        <dbReference type="SAM" id="Phobius"/>
    </source>
</evidence>
<evidence type="ECO:0000313" key="3">
    <source>
        <dbReference type="EMBL" id="APZ95083.1"/>
    </source>
</evidence>
<keyword evidence="1" id="KW-1133">Transmembrane helix</keyword>
<feature type="transmembrane region" description="Helical" evidence="1">
    <location>
        <begin position="65"/>
        <end position="83"/>
    </location>
</feature>
<protein>
    <recommendedName>
        <fullName evidence="2">DUF5658 domain-containing protein</fullName>
    </recommendedName>
</protein>
<feature type="transmembrane region" description="Helical" evidence="1">
    <location>
        <begin position="89"/>
        <end position="112"/>
    </location>
</feature>
<feature type="domain" description="DUF5658" evidence="2">
    <location>
        <begin position="18"/>
        <end position="111"/>
    </location>
</feature>
<dbReference type="Pfam" id="PF18902">
    <property type="entry name" value="DUF5658"/>
    <property type="match status" value="1"/>
</dbReference>
<dbReference type="InterPro" id="IPR043717">
    <property type="entry name" value="DUF5658"/>
</dbReference>